<dbReference type="InterPro" id="IPR044822">
    <property type="entry name" value="Myb_DNA-bind_4"/>
</dbReference>
<sequence length="199" mass="23842">MNKTHVFNLTIRVQFMSKSLEHLQEFIILNDGDVQEEVPSSSAQYSWTTNGTKILIDLYQKYVKEVGKLKMKNLKSMWSQIAIEISTLLGTNITAKHCENRWKVLDRNYKKWLDNQSATGRGRKIFEFADEMNNVYGKKKIKTILEQMREDRLTYQKERMQLFHKSHEQMIDLLKENNDLERQRIELEKERNELLKRKE</sequence>
<name>A0ABD1E3M2_HYPHA</name>
<feature type="domain" description="Myb-like" evidence="2">
    <location>
        <begin position="46"/>
        <end position="106"/>
    </location>
</feature>
<evidence type="ECO:0000313" key="4">
    <source>
        <dbReference type="Proteomes" id="UP001566132"/>
    </source>
</evidence>
<dbReference type="PROSITE" id="PS50090">
    <property type="entry name" value="MYB_LIKE"/>
    <property type="match status" value="1"/>
</dbReference>
<comment type="caution">
    <text evidence="3">The sequence shown here is derived from an EMBL/GenBank/DDBJ whole genome shotgun (WGS) entry which is preliminary data.</text>
</comment>
<evidence type="ECO:0000313" key="3">
    <source>
        <dbReference type="EMBL" id="KAL1489252.1"/>
    </source>
</evidence>
<gene>
    <name evidence="3" type="ORF">ABEB36_014185</name>
</gene>
<dbReference type="EMBL" id="JBDJPC010000012">
    <property type="protein sequence ID" value="KAL1489252.1"/>
    <property type="molecule type" value="Genomic_DNA"/>
</dbReference>
<reference evidence="3 4" key="1">
    <citation type="submission" date="2024-05" db="EMBL/GenBank/DDBJ databases">
        <title>Genetic variation in Jamaican populations of the coffee berry borer (Hypothenemus hampei).</title>
        <authorList>
            <person name="Errbii M."/>
            <person name="Myrie A."/>
        </authorList>
    </citation>
    <scope>NUCLEOTIDE SEQUENCE [LARGE SCALE GENOMIC DNA]</scope>
    <source>
        <strain evidence="3">JA-Hopewell-2020-01-JO</strain>
        <tissue evidence="3">Whole body</tissue>
    </source>
</reference>
<keyword evidence="1" id="KW-0175">Coiled coil</keyword>
<keyword evidence="4" id="KW-1185">Reference proteome</keyword>
<feature type="coiled-coil region" evidence="1">
    <location>
        <begin position="170"/>
        <end position="198"/>
    </location>
</feature>
<dbReference type="Proteomes" id="UP001566132">
    <property type="component" value="Unassembled WGS sequence"/>
</dbReference>
<dbReference type="Pfam" id="PF13837">
    <property type="entry name" value="Myb_DNA-bind_4"/>
    <property type="match status" value="1"/>
</dbReference>
<dbReference type="AlphaFoldDB" id="A0ABD1E3M2"/>
<organism evidence="3 4">
    <name type="scientific">Hypothenemus hampei</name>
    <name type="common">Coffee berry borer</name>
    <dbReference type="NCBI Taxonomy" id="57062"/>
    <lineage>
        <taxon>Eukaryota</taxon>
        <taxon>Metazoa</taxon>
        <taxon>Ecdysozoa</taxon>
        <taxon>Arthropoda</taxon>
        <taxon>Hexapoda</taxon>
        <taxon>Insecta</taxon>
        <taxon>Pterygota</taxon>
        <taxon>Neoptera</taxon>
        <taxon>Endopterygota</taxon>
        <taxon>Coleoptera</taxon>
        <taxon>Polyphaga</taxon>
        <taxon>Cucujiformia</taxon>
        <taxon>Curculionidae</taxon>
        <taxon>Scolytinae</taxon>
        <taxon>Hypothenemus</taxon>
    </lineage>
</organism>
<evidence type="ECO:0000259" key="2">
    <source>
        <dbReference type="PROSITE" id="PS50090"/>
    </source>
</evidence>
<proteinExistence type="predicted"/>
<evidence type="ECO:0000256" key="1">
    <source>
        <dbReference type="SAM" id="Coils"/>
    </source>
</evidence>
<protein>
    <recommendedName>
        <fullName evidence="2">Myb-like domain-containing protein</fullName>
    </recommendedName>
</protein>
<accession>A0ABD1E3M2</accession>
<dbReference type="Gene3D" id="1.10.10.60">
    <property type="entry name" value="Homeodomain-like"/>
    <property type="match status" value="1"/>
</dbReference>
<dbReference type="InterPro" id="IPR001005">
    <property type="entry name" value="SANT/Myb"/>
</dbReference>